<feature type="coiled-coil region" evidence="11">
    <location>
        <begin position="204"/>
        <end position="231"/>
    </location>
</feature>
<dbReference type="Gene3D" id="3.30.565.10">
    <property type="entry name" value="Histidine kinase-like ATPase, C-terminal domain"/>
    <property type="match status" value="1"/>
</dbReference>
<dbReference type="GO" id="GO:0005524">
    <property type="term" value="F:ATP binding"/>
    <property type="evidence" value="ECO:0007669"/>
    <property type="project" value="UniProtKB-KW"/>
</dbReference>
<dbReference type="GO" id="GO:0009927">
    <property type="term" value="F:histidine phosphotransfer kinase activity"/>
    <property type="evidence" value="ECO:0007669"/>
    <property type="project" value="TreeGrafter"/>
</dbReference>
<dbReference type="PRINTS" id="PR00344">
    <property type="entry name" value="BCTRLSENSOR"/>
</dbReference>
<keyword evidence="16" id="KW-1185">Reference proteome</keyword>
<dbReference type="FunFam" id="1.10.287.130:FF:000038">
    <property type="entry name" value="Sensory transduction histidine kinase"/>
    <property type="match status" value="1"/>
</dbReference>
<feature type="transmembrane region" description="Helical" evidence="12">
    <location>
        <begin position="21"/>
        <end position="39"/>
    </location>
</feature>
<dbReference type="Gene3D" id="3.30.450.20">
    <property type="entry name" value="PAS domain"/>
    <property type="match status" value="1"/>
</dbReference>
<feature type="domain" description="Histidine kinase" evidence="13">
    <location>
        <begin position="231"/>
        <end position="452"/>
    </location>
</feature>
<dbReference type="SUPFAM" id="SSF55785">
    <property type="entry name" value="PYP-like sensor domain (PAS domain)"/>
    <property type="match status" value="1"/>
</dbReference>
<evidence type="ECO:0000256" key="10">
    <source>
        <dbReference type="ARBA" id="ARBA00023136"/>
    </source>
</evidence>
<dbReference type="InterPro" id="IPR003594">
    <property type="entry name" value="HATPase_dom"/>
</dbReference>
<keyword evidence="6" id="KW-0547">Nucleotide-binding</keyword>
<dbReference type="SUPFAM" id="SSF55874">
    <property type="entry name" value="ATPase domain of HSP90 chaperone/DNA topoisomerase II/histidine kinase"/>
    <property type="match status" value="1"/>
</dbReference>
<keyword evidence="12" id="KW-0812">Transmembrane</keyword>
<keyword evidence="5" id="KW-0808">Transferase</keyword>
<dbReference type="GO" id="GO:0005886">
    <property type="term" value="C:plasma membrane"/>
    <property type="evidence" value="ECO:0007669"/>
    <property type="project" value="TreeGrafter"/>
</dbReference>
<dbReference type="CDD" id="cd00082">
    <property type="entry name" value="HisKA"/>
    <property type="match status" value="1"/>
</dbReference>
<name>A0A512DJS0_9PROT</name>
<dbReference type="InterPro" id="IPR000700">
    <property type="entry name" value="PAS-assoc_C"/>
</dbReference>
<dbReference type="Pfam" id="PF00512">
    <property type="entry name" value="HisKA"/>
    <property type="match status" value="1"/>
</dbReference>
<dbReference type="GO" id="GO:0000155">
    <property type="term" value="F:phosphorelay sensor kinase activity"/>
    <property type="evidence" value="ECO:0007669"/>
    <property type="project" value="InterPro"/>
</dbReference>
<dbReference type="EMBL" id="BJYZ01000003">
    <property type="protein sequence ID" value="GEO36724.1"/>
    <property type="molecule type" value="Genomic_DNA"/>
</dbReference>
<organism evidence="15 16">
    <name type="scientific">Skermanella aerolata</name>
    <dbReference type="NCBI Taxonomy" id="393310"/>
    <lineage>
        <taxon>Bacteria</taxon>
        <taxon>Pseudomonadati</taxon>
        <taxon>Pseudomonadota</taxon>
        <taxon>Alphaproteobacteria</taxon>
        <taxon>Rhodospirillales</taxon>
        <taxon>Azospirillaceae</taxon>
        <taxon>Skermanella</taxon>
    </lineage>
</organism>
<keyword evidence="9" id="KW-0902">Two-component regulatory system</keyword>
<comment type="caution">
    <text evidence="15">The sequence shown here is derived from an EMBL/GenBank/DDBJ whole genome shotgun (WGS) entry which is preliminary data.</text>
</comment>
<dbReference type="InterPro" id="IPR004358">
    <property type="entry name" value="Sig_transdc_His_kin-like_C"/>
</dbReference>
<dbReference type="InterPro" id="IPR036890">
    <property type="entry name" value="HATPase_C_sf"/>
</dbReference>
<dbReference type="Proteomes" id="UP000321523">
    <property type="component" value="Unassembled WGS sequence"/>
</dbReference>
<reference evidence="15 16" key="1">
    <citation type="submission" date="2019-07" db="EMBL/GenBank/DDBJ databases">
        <title>Whole genome shotgun sequence of Skermanella aerolata NBRC 106429.</title>
        <authorList>
            <person name="Hosoyama A."/>
            <person name="Uohara A."/>
            <person name="Ohji S."/>
            <person name="Ichikawa N."/>
        </authorList>
    </citation>
    <scope>NUCLEOTIDE SEQUENCE [LARGE SCALE GENOMIC DNA]</scope>
    <source>
        <strain evidence="15 16">NBRC 106429</strain>
    </source>
</reference>
<gene>
    <name evidence="15" type="ORF">SAE02_08720</name>
</gene>
<feature type="domain" description="PAC" evidence="14">
    <location>
        <begin position="163"/>
        <end position="213"/>
    </location>
</feature>
<dbReference type="SUPFAM" id="SSF47384">
    <property type="entry name" value="Homodimeric domain of signal transducing histidine kinase"/>
    <property type="match status" value="1"/>
</dbReference>
<evidence type="ECO:0000256" key="7">
    <source>
        <dbReference type="ARBA" id="ARBA00022777"/>
    </source>
</evidence>
<dbReference type="RefSeq" id="WP_052830834.1">
    <property type="nucleotide sequence ID" value="NZ_BJYZ01000003.1"/>
</dbReference>
<keyword evidence="7" id="KW-0418">Kinase</keyword>
<evidence type="ECO:0000313" key="16">
    <source>
        <dbReference type="Proteomes" id="UP000321523"/>
    </source>
</evidence>
<evidence type="ECO:0000256" key="6">
    <source>
        <dbReference type="ARBA" id="ARBA00022741"/>
    </source>
</evidence>
<evidence type="ECO:0000259" key="13">
    <source>
        <dbReference type="PROSITE" id="PS50109"/>
    </source>
</evidence>
<dbReference type="InterPro" id="IPR003661">
    <property type="entry name" value="HisK_dim/P_dom"/>
</dbReference>
<evidence type="ECO:0000256" key="11">
    <source>
        <dbReference type="SAM" id="Coils"/>
    </source>
</evidence>
<evidence type="ECO:0000313" key="15">
    <source>
        <dbReference type="EMBL" id="GEO36724.1"/>
    </source>
</evidence>
<dbReference type="CDD" id="cd16922">
    <property type="entry name" value="HATPase_EvgS-ArcB-TorS-like"/>
    <property type="match status" value="1"/>
</dbReference>
<dbReference type="AlphaFoldDB" id="A0A512DJS0"/>
<dbReference type="PROSITE" id="PS50109">
    <property type="entry name" value="HIS_KIN"/>
    <property type="match status" value="1"/>
</dbReference>
<keyword evidence="8" id="KW-0067">ATP-binding</keyword>
<keyword evidence="10 12" id="KW-0472">Membrane</keyword>
<sequence length="470" mass="49979">MNIDAYDKAAAKAHARAVQRITGALAIAVVLLILLPVIAAQAASGALPGAVLLLGAATVWLLFRLSSLTKRSIQTVDLLVDESRRLRESEERYRTIVTATPELVMIARNGRVDYVNGNGTAMLGAESDDFILARPVASLLGAGTSAVDRGHVLAALSAGAGLPRCEVWLSRSDGTAFCAELTGVPLPSPTDRMVLLMARDVSDHRRIETSLRDAKEQAELANRTKSQFLANMSHELRTPLNAIIGFSEIIADDSFGPDGLPMYTEYARDIRDSGRHLLTVINDILDYSRIDAAKTELSDDINDIGDVISASIRVVINRAESAGVQLRQSIHEGLPPVVADTLKLKQILLNVLSNAVKFTESGGSVMVSAGLAADGGVDIQVEDTGIGMSEDELALAFQPFAQVESTLNRKYEGTGLGLPITKSLTELHGGSLVIKSAPGVGTSVTVHLPSSRVFRQSPGGQRERVSGFVG</sequence>
<evidence type="ECO:0000256" key="8">
    <source>
        <dbReference type="ARBA" id="ARBA00022840"/>
    </source>
</evidence>
<dbReference type="EC" id="2.7.13.3" evidence="3"/>
<evidence type="ECO:0000256" key="3">
    <source>
        <dbReference type="ARBA" id="ARBA00012438"/>
    </source>
</evidence>
<dbReference type="NCBIfam" id="TIGR00229">
    <property type="entry name" value="sensory_box"/>
    <property type="match status" value="1"/>
</dbReference>
<keyword evidence="12" id="KW-1133">Transmembrane helix</keyword>
<dbReference type="PROSITE" id="PS50113">
    <property type="entry name" value="PAC"/>
    <property type="match status" value="1"/>
</dbReference>
<evidence type="ECO:0000259" key="14">
    <source>
        <dbReference type="PROSITE" id="PS50113"/>
    </source>
</evidence>
<evidence type="ECO:0000256" key="5">
    <source>
        <dbReference type="ARBA" id="ARBA00022679"/>
    </source>
</evidence>
<proteinExistence type="predicted"/>
<keyword evidence="11" id="KW-0175">Coiled coil</keyword>
<keyword evidence="4" id="KW-0597">Phosphoprotein</keyword>
<dbReference type="InterPro" id="IPR000014">
    <property type="entry name" value="PAS"/>
</dbReference>
<dbReference type="InterPro" id="IPR035965">
    <property type="entry name" value="PAS-like_dom_sf"/>
</dbReference>
<comment type="catalytic activity">
    <reaction evidence="1">
        <text>ATP + protein L-histidine = ADP + protein N-phospho-L-histidine.</text>
        <dbReference type="EC" id="2.7.13.3"/>
    </reaction>
</comment>
<dbReference type="SMART" id="SM00388">
    <property type="entry name" value="HisKA"/>
    <property type="match status" value="1"/>
</dbReference>
<comment type="subcellular location">
    <subcellularLocation>
        <location evidence="2">Membrane</location>
    </subcellularLocation>
</comment>
<dbReference type="Pfam" id="PF02518">
    <property type="entry name" value="HATPase_c"/>
    <property type="match status" value="1"/>
</dbReference>
<evidence type="ECO:0000256" key="1">
    <source>
        <dbReference type="ARBA" id="ARBA00000085"/>
    </source>
</evidence>
<dbReference type="SMART" id="SM00387">
    <property type="entry name" value="HATPase_c"/>
    <property type="match status" value="1"/>
</dbReference>
<dbReference type="PANTHER" id="PTHR43047">
    <property type="entry name" value="TWO-COMPONENT HISTIDINE PROTEIN KINASE"/>
    <property type="match status" value="1"/>
</dbReference>
<dbReference type="Gene3D" id="1.10.287.130">
    <property type="match status" value="1"/>
</dbReference>
<evidence type="ECO:0000256" key="12">
    <source>
        <dbReference type="SAM" id="Phobius"/>
    </source>
</evidence>
<evidence type="ECO:0000256" key="4">
    <source>
        <dbReference type="ARBA" id="ARBA00022553"/>
    </source>
</evidence>
<dbReference type="InterPro" id="IPR036097">
    <property type="entry name" value="HisK_dim/P_sf"/>
</dbReference>
<dbReference type="PANTHER" id="PTHR43047:SF63">
    <property type="entry name" value="HISTIDINE KINASE"/>
    <property type="match status" value="1"/>
</dbReference>
<evidence type="ECO:0000256" key="2">
    <source>
        <dbReference type="ARBA" id="ARBA00004370"/>
    </source>
</evidence>
<accession>A0A512DJS0</accession>
<protein>
    <recommendedName>
        <fullName evidence="3">histidine kinase</fullName>
        <ecNumber evidence="3">2.7.13.3</ecNumber>
    </recommendedName>
</protein>
<dbReference type="Pfam" id="PF13188">
    <property type="entry name" value="PAS_8"/>
    <property type="match status" value="1"/>
</dbReference>
<dbReference type="InterPro" id="IPR005467">
    <property type="entry name" value="His_kinase_dom"/>
</dbReference>
<evidence type="ECO:0000256" key="9">
    <source>
        <dbReference type="ARBA" id="ARBA00023012"/>
    </source>
</evidence>